<dbReference type="GO" id="GO:0003677">
    <property type="term" value="F:DNA binding"/>
    <property type="evidence" value="ECO:0007669"/>
    <property type="project" value="UniProtKB-KW"/>
</dbReference>
<dbReference type="SMART" id="SM00480">
    <property type="entry name" value="POL3Bc"/>
    <property type="match status" value="1"/>
</dbReference>
<gene>
    <name evidence="11" type="ORF">METZ01_LOCUS350119</name>
</gene>
<dbReference type="Pfam" id="PF02767">
    <property type="entry name" value="DNA_pol3_beta_2"/>
    <property type="match status" value="1"/>
</dbReference>
<evidence type="ECO:0000256" key="1">
    <source>
        <dbReference type="ARBA" id="ARBA00004496"/>
    </source>
</evidence>
<dbReference type="CDD" id="cd00140">
    <property type="entry name" value="beta_clamp"/>
    <property type="match status" value="1"/>
</dbReference>
<dbReference type="NCBIfam" id="TIGR00663">
    <property type="entry name" value="dnan"/>
    <property type="match status" value="1"/>
</dbReference>
<evidence type="ECO:0000256" key="7">
    <source>
        <dbReference type="ARBA" id="ARBA00022932"/>
    </source>
</evidence>
<keyword evidence="3" id="KW-0963">Cytoplasm</keyword>
<dbReference type="InterPro" id="IPR046938">
    <property type="entry name" value="DNA_clamp_sf"/>
</dbReference>
<dbReference type="GO" id="GO:0005737">
    <property type="term" value="C:cytoplasm"/>
    <property type="evidence" value="ECO:0007669"/>
    <property type="project" value="UniProtKB-SubCell"/>
</dbReference>
<dbReference type="InterPro" id="IPR001001">
    <property type="entry name" value="DNA_polIII_beta"/>
</dbReference>
<feature type="non-terminal residue" evidence="11">
    <location>
        <position position="268"/>
    </location>
</feature>
<dbReference type="GO" id="GO:0003887">
    <property type="term" value="F:DNA-directed DNA polymerase activity"/>
    <property type="evidence" value="ECO:0007669"/>
    <property type="project" value="UniProtKB-KW"/>
</dbReference>
<dbReference type="InterPro" id="IPR022634">
    <property type="entry name" value="DNA_polIII_beta_N"/>
</dbReference>
<dbReference type="Pfam" id="PF00712">
    <property type="entry name" value="DNA_pol3_beta"/>
    <property type="match status" value="1"/>
</dbReference>
<dbReference type="EMBL" id="UINC01121832">
    <property type="protein sequence ID" value="SVC97265.1"/>
    <property type="molecule type" value="Genomic_DNA"/>
</dbReference>
<dbReference type="InterPro" id="IPR022637">
    <property type="entry name" value="DNA_polIII_beta_cen"/>
</dbReference>
<evidence type="ECO:0000256" key="4">
    <source>
        <dbReference type="ARBA" id="ARBA00022679"/>
    </source>
</evidence>
<comment type="subcellular location">
    <subcellularLocation>
        <location evidence="1">Cytoplasm</location>
    </subcellularLocation>
</comment>
<dbReference type="GO" id="GO:0006271">
    <property type="term" value="P:DNA strand elongation involved in DNA replication"/>
    <property type="evidence" value="ECO:0007669"/>
    <property type="project" value="TreeGrafter"/>
</dbReference>
<organism evidence="11">
    <name type="scientific">marine metagenome</name>
    <dbReference type="NCBI Taxonomy" id="408172"/>
    <lineage>
        <taxon>unclassified sequences</taxon>
        <taxon>metagenomes</taxon>
        <taxon>ecological metagenomes</taxon>
    </lineage>
</organism>
<evidence type="ECO:0000256" key="5">
    <source>
        <dbReference type="ARBA" id="ARBA00022695"/>
    </source>
</evidence>
<proteinExistence type="inferred from homology"/>
<keyword evidence="6" id="KW-0235">DNA replication</keyword>
<evidence type="ECO:0008006" key="12">
    <source>
        <dbReference type="Google" id="ProtNLM"/>
    </source>
</evidence>
<dbReference type="GO" id="GO:0008408">
    <property type="term" value="F:3'-5' exonuclease activity"/>
    <property type="evidence" value="ECO:0007669"/>
    <property type="project" value="InterPro"/>
</dbReference>
<dbReference type="AlphaFoldDB" id="A0A382RJC9"/>
<evidence type="ECO:0000256" key="2">
    <source>
        <dbReference type="ARBA" id="ARBA00010752"/>
    </source>
</evidence>
<evidence type="ECO:0000259" key="9">
    <source>
        <dbReference type="Pfam" id="PF00712"/>
    </source>
</evidence>
<keyword evidence="7" id="KW-0239">DNA-directed DNA polymerase</keyword>
<dbReference type="SUPFAM" id="SSF55979">
    <property type="entry name" value="DNA clamp"/>
    <property type="match status" value="2"/>
</dbReference>
<keyword evidence="5" id="KW-0548">Nucleotidyltransferase</keyword>
<evidence type="ECO:0000256" key="8">
    <source>
        <dbReference type="ARBA" id="ARBA00023125"/>
    </source>
</evidence>
<comment type="similarity">
    <text evidence="2">Belongs to the beta sliding clamp family.</text>
</comment>
<reference evidence="11" key="1">
    <citation type="submission" date="2018-05" db="EMBL/GenBank/DDBJ databases">
        <authorList>
            <person name="Lanie J.A."/>
            <person name="Ng W.-L."/>
            <person name="Kazmierczak K.M."/>
            <person name="Andrzejewski T.M."/>
            <person name="Davidsen T.M."/>
            <person name="Wayne K.J."/>
            <person name="Tettelin H."/>
            <person name="Glass J.I."/>
            <person name="Rusch D."/>
            <person name="Podicherti R."/>
            <person name="Tsui H.-C.T."/>
            <person name="Winkler M.E."/>
        </authorList>
    </citation>
    <scope>NUCLEOTIDE SEQUENCE</scope>
</reference>
<dbReference type="PANTHER" id="PTHR30478">
    <property type="entry name" value="DNA POLYMERASE III SUBUNIT BETA"/>
    <property type="match status" value="1"/>
</dbReference>
<sequence length="268" mass="29693">MRLTIGQEEFISGLQAVQNVVSTRTTLPILANVLLCAEGKKLKMTATDLDVTITKTVKATVDEEGSITLPVKKLHSIAREVGGSQLNLVVKNDACTIESGAFSTRVNGLPAEEFPPMPEFQEQNSIILEQAKVKSMLRRTAYAVSIDENRYVLNGLFLSFKEKKITMVATDGRRLALTEEEAELPQENPTEIIVPTKAIQELNRQLGEEGEVEIKITENQASFSTGKKEEGEAQVITKLVEGAYPNYKQVIPAESKYRVTMDKEELLH</sequence>
<dbReference type="GO" id="GO:0009360">
    <property type="term" value="C:DNA polymerase III complex"/>
    <property type="evidence" value="ECO:0007669"/>
    <property type="project" value="InterPro"/>
</dbReference>
<feature type="domain" description="DNA polymerase III beta sliding clamp central" evidence="10">
    <location>
        <begin position="128"/>
        <end position="246"/>
    </location>
</feature>
<evidence type="ECO:0000259" key="10">
    <source>
        <dbReference type="Pfam" id="PF02767"/>
    </source>
</evidence>
<evidence type="ECO:0000256" key="3">
    <source>
        <dbReference type="ARBA" id="ARBA00022490"/>
    </source>
</evidence>
<evidence type="ECO:0000313" key="11">
    <source>
        <dbReference type="EMBL" id="SVC97265.1"/>
    </source>
</evidence>
<keyword evidence="4" id="KW-0808">Transferase</keyword>
<accession>A0A382RJC9</accession>
<dbReference type="PANTHER" id="PTHR30478:SF0">
    <property type="entry name" value="BETA SLIDING CLAMP"/>
    <property type="match status" value="1"/>
</dbReference>
<feature type="domain" description="DNA polymerase III beta sliding clamp N-terminal" evidence="9">
    <location>
        <begin position="1"/>
        <end position="118"/>
    </location>
</feature>
<keyword evidence="8" id="KW-0238">DNA-binding</keyword>
<protein>
    <recommendedName>
        <fullName evidence="12">DNA polymerase III beta sliding clamp central domain-containing protein</fullName>
    </recommendedName>
</protein>
<dbReference type="Gene3D" id="3.70.10.10">
    <property type="match status" value="1"/>
</dbReference>
<dbReference type="Gene3D" id="3.10.150.10">
    <property type="entry name" value="DNA Polymerase III, subunit A, domain 2"/>
    <property type="match status" value="1"/>
</dbReference>
<evidence type="ECO:0000256" key="6">
    <source>
        <dbReference type="ARBA" id="ARBA00022705"/>
    </source>
</evidence>
<name>A0A382RJC9_9ZZZZ</name>